<name>A0A2I2KZA0_9ACTN</name>
<sequence>MACGRHISVARTPSRTKEQARGGDSATVRYRGPARGARRPARSKTHRENGRDHNEFVMLRHGPVDTGRTPRRAGVAA</sequence>
<protein>
    <submittedName>
        <fullName evidence="2">Uncharacterized protein</fullName>
    </submittedName>
</protein>
<dbReference type="AlphaFoldDB" id="A0A2I2KZA0"/>
<organism evidence="2 3">
    <name type="scientific">Frankia canadensis</name>
    <dbReference type="NCBI Taxonomy" id="1836972"/>
    <lineage>
        <taxon>Bacteria</taxon>
        <taxon>Bacillati</taxon>
        <taxon>Actinomycetota</taxon>
        <taxon>Actinomycetes</taxon>
        <taxon>Frankiales</taxon>
        <taxon>Frankiaceae</taxon>
        <taxon>Frankia</taxon>
    </lineage>
</organism>
<feature type="compositionally biased region" description="Basic and acidic residues" evidence="1">
    <location>
        <begin position="46"/>
        <end position="55"/>
    </location>
</feature>
<gene>
    <name evidence="2" type="ORF">FRACA_590016</name>
</gene>
<keyword evidence="3" id="KW-1185">Reference proteome</keyword>
<feature type="compositionally biased region" description="Basic residues" evidence="1">
    <location>
        <begin position="36"/>
        <end position="45"/>
    </location>
</feature>
<feature type="region of interest" description="Disordered" evidence="1">
    <location>
        <begin position="1"/>
        <end position="77"/>
    </location>
</feature>
<dbReference type="EMBL" id="FZMO01000524">
    <property type="protein sequence ID" value="SNQ50994.1"/>
    <property type="molecule type" value="Genomic_DNA"/>
</dbReference>
<evidence type="ECO:0000256" key="1">
    <source>
        <dbReference type="SAM" id="MobiDB-lite"/>
    </source>
</evidence>
<evidence type="ECO:0000313" key="2">
    <source>
        <dbReference type="EMBL" id="SNQ50994.1"/>
    </source>
</evidence>
<accession>A0A2I2KZA0</accession>
<proteinExistence type="predicted"/>
<reference evidence="2 3" key="1">
    <citation type="submission" date="2017-06" db="EMBL/GenBank/DDBJ databases">
        <authorList>
            <person name="Kim H.J."/>
            <person name="Triplett B.A."/>
        </authorList>
    </citation>
    <scope>NUCLEOTIDE SEQUENCE [LARGE SCALE GENOMIC DNA]</scope>
    <source>
        <strain evidence="2">FRACA_ARgP5</strain>
    </source>
</reference>
<evidence type="ECO:0000313" key="3">
    <source>
        <dbReference type="Proteomes" id="UP000234331"/>
    </source>
</evidence>
<dbReference type="Proteomes" id="UP000234331">
    <property type="component" value="Unassembled WGS sequence"/>
</dbReference>